<protein>
    <submittedName>
        <fullName evidence="1">Uncharacterized protein</fullName>
    </submittedName>
</protein>
<accession>A0A645EH64</accession>
<sequence>MKFALCSLEFFAKKIEFVLDPVNLHGGGLVCFDTLYVSESEPSLLAVIPPDL</sequence>
<organism evidence="1">
    <name type="scientific">bioreactor metagenome</name>
    <dbReference type="NCBI Taxonomy" id="1076179"/>
    <lineage>
        <taxon>unclassified sequences</taxon>
        <taxon>metagenomes</taxon>
        <taxon>ecological metagenomes</taxon>
    </lineage>
</organism>
<comment type="caution">
    <text evidence="1">The sequence shown here is derived from an EMBL/GenBank/DDBJ whole genome shotgun (WGS) entry which is preliminary data.</text>
</comment>
<evidence type="ECO:0000313" key="1">
    <source>
        <dbReference type="EMBL" id="MPN00786.1"/>
    </source>
</evidence>
<dbReference type="AlphaFoldDB" id="A0A645EH64"/>
<gene>
    <name evidence="1" type="ORF">SDC9_147984</name>
</gene>
<name>A0A645EH64_9ZZZZ</name>
<dbReference type="EMBL" id="VSSQ01046810">
    <property type="protein sequence ID" value="MPN00786.1"/>
    <property type="molecule type" value="Genomic_DNA"/>
</dbReference>
<proteinExistence type="predicted"/>
<reference evidence="1" key="1">
    <citation type="submission" date="2019-08" db="EMBL/GenBank/DDBJ databases">
        <authorList>
            <person name="Kucharzyk K."/>
            <person name="Murdoch R.W."/>
            <person name="Higgins S."/>
            <person name="Loffler F."/>
        </authorList>
    </citation>
    <scope>NUCLEOTIDE SEQUENCE</scope>
</reference>